<dbReference type="Gene3D" id="3.30.1370.60">
    <property type="entry name" value="Hypothetical oxidoreductase yiak, domain 2"/>
    <property type="match status" value="1"/>
</dbReference>
<sequence>MSCTPLSAEALKDFACAVYQQAGVPPADADLAADALLQADLWGHQSHGLLRLGWYYARLRSGAMKGVTRLQTVIDAGAVSVLDGNDGVGPVIAHQATEEAVRRARAHGVGIVSVRHSNHFGTCMYFTRQGALQNCAMLMMSNGGPNMAPWGGLQKKIGTNPWSIGVPAGKHAPMIMDIANSGVARGKIYLANNRHEPIPANWAVDAQGNPTTDPKEALKGFILPMAGHKGYAIGVMVDVMSGVLSGSGFQDQVHGPYDPVNRSRAGHFIMALNIDAFQPIAEFQTRMEAYIASLKSVPVAAGHDTVYYPGEIEAEADVRHRVNGLLLPADTLSALEQVGYEAGIAWRDFVRPVDSSNHSSP</sequence>
<dbReference type="Pfam" id="PF02615">
    <property type="entry name" value="Ldh_2"/>
    <property type="match status" value="1"/>
</dbReference>
<dbReference type="EMBL" id="NEVQ01000015">
    <property type="protein sequence ID" value="OZI54809.1"/>
    <property type="molecule type" value="Genomic_DNA"/>
</dbReference>
<dbReference type="AlphaFoldDB" id="A0A261TYU5"/>
<protein>
    <submittedName>
        <fullName evidence="3">Lactate dehydrogenase</fullName>
    </submittedName>
</protein>
<proteinExistence type="inferred from homology"/>
<keyword evidence="2" id="KW-0560">Oxidoreductase</keyword>
<accession>A0A261TYU5</accession>
<name>A0A261TYU5_9BORD</name>
<dbReference type="GO" id="GO:0016491">
    <property type="term" value="F:oxidoreductase activity"/>
    <property type="evidence" value="ECO:0007669"/>
    <property type="project" value="UniProtKB-KW"/>
</dbReference>
<comment type="caution">
    <text evidence="3">The sequence shown here is derived from an EMBL/GenBank/DDBJ whole genome shotgun (WGS) entry which is preliminary data.</text>
</comment>
<dbReference type="InterPro" id="IPR003767">
    <property type="entry name" value="Malate/L-lactate_DH-like"/>
</dbReference>
<dbReference type="Gene3D" id="1.10.1530.10">
    <property type="match status" value="1"/>
</dbReference>
<dbReference type="SUPFAM" id="SSF89733">
    <property type="entry name" value="L-sulfolactate dehydrogenase-like"/>
    <property type="match status" value="1"/>
</dbReference>
<dbReference type="InterPro" id="IPR043144">
    <property type="entry name" value="Mal/L-sulf/L-lact_DH-like_ah"/>
</dbReference>
<evidence type="ECO:0000313" key="4">
    <source>
        <dbReference type="Proteomes" id="UP000216885"/>
    </source>
</evidence>
<dbReference type="PANTHER" id="PTHR11091">
    <property type="entry name" value="OXIDOREDUCTASE-RELATED"/>
    <property type="match status" value="1"/>
</dbReference>
<keyword evidence="4" id="KW-1185">Reference proteome</keyword>
<gene>
    <name evidence="3" type="ORF">CAL20_16695</name>
</gene>
<dbReference type="InterPro" id="IPR036111">
    <property type="entry name" value="Mal/L-sulfo/L-lacto_DH-like_sf"/>
</dbReference>
<dbReference type="InterPro" id="IPR043143">
    <property type="entry name" value="Mal/L-sulf/L-lact_DH-like_NADP"/>
</dbReference>
<evidence type="ECO:0000313" key="3">
    <source>
        <dbReference type="EMBL" id="OZI54809.1"/>
    </source>
</evidence>
<evidence type="ECO:0000256" key="2">
    <source>
        <dbReference type="ARBA" id="ARBA00023002"/>
    </source>
</evidence>
<reference evidence="3 4" key="1">
    <citation type="submission" date="2017-05" db="EMBL/GenBank/DDBJ databases">
        <title>Complete and WGS of Bordetella genogroups.</title>
        <authorList>
            <person name="Spilker T."/>
            <person name="LiPuma J."/>
        </authorList>
    </citation>
    <scope>NUCLEOTIDE SEQUENCE [LARGE SCALE GENOMIC DNA]</scope>
    <source>
        <strain evidence="3 4">AU9919</strain>
    </source>
</reference>
<evidence type="ECO:0000256" key="1">
    <source>
        <dbReference type="ARBA" id="ARBA00006056"/>
    </source>
</evidence>
<dbReference type="Proteomes" id="UP000216885">
    <property type="component" value="Unassembled WGS sequence"/>
</dbReference>
<dbReference type="PANTHER" id="PTHR11091:SF0">
    <property type="entry name" value="MALATE DEHYDROGENASE"/>
    <property type="match status" value="1"/>
</dbReference>
<comment type="similarity">
    <text evidence="1">Belongs to the LDH2/MDH2 oxidoreductase family.</text>
</comment>
<organism evidence="3 4">
    <name type="scientific">Bordetella genomosp. 4</name>
    <dbReference type="NCBI Taxonomy" id="463044"/>
    <lineage>
        <taxon>Bacteria</taxon>
        <taxon>Pseudomonadati</taxon>
        <taxon>Pseudomonadota</taxon>
        <taxon>Betaproteobacteria</taxon>
        <taxon>Burkholderiales</taxon>
        <taxon>Alcaligenaceae</taxon>
        <taxon>Bordetella</taxon>
    </lineage>
</organism>